<keyword evidence="7" id="KW-0805">Transcription regulation</keyword>
<evidence type="ECO:0000256" key="8">
    <source>
        <dbReference type="ARBA" id="ARBA00023125"/>
    </source>
</evidence>
<dbReference type="Pfam" id="PF00096">
    <property type="entry name" value="zf-C2H2"/>
    <property type="match status" value="5"/>
</dbReference>
<feature type="domain" description="C2H2-type" evidence="13">
    <location>
        <begin position="236"/>
        <end position="263"/>
    </location>
</feature>
<dbReference type="OrthoDB" id="6077919at2759"/>
<evidence type="ECO:0000256" key="1">
    <source>
        <dbReference type="ARBA" id="ARBA00004123"/>
    </source>
</evidence>
<dbReference type="GO" id="GO:0000978">
    <property type="term" value="F:RNA polymerase II cis-regulatory region sequence-specific DNA binding"/>
    <property type="evidence" value="ECO:0007669"/>
    <property type="project" value="TreeGrafter"/>
</dbReference>
<keyword evidence="8" id="KW-0238">DNA-binding</keyword>
<dbReference type="FunFam" id="3.30.160.60:FF:000624">
    <property type="entry name" value="zinc finger protein 697"/>
    <property type="match status" value="1"/>
</dbReference>
<dbReference type="InterPro" id="IPR036236">
    <property type="entry name" value="Znf_C2H2_sf"/>
</dbReference>
<evidence type="ECO:0000256" key="5">
    <source>
        <dbReference type="ARBA" id="ARBA00022771"/>
    </source>
</evidence>
<evidence type="ECO:0000256" key="9">
    <source>
        <dbReference type="ARBA" id="ARBA00023163"/>
    </source>
</evidence>
<dbReference type="GO" id="GO:0000981">
    <property type="term" value="F:DNA-binding transcription factor activity, RNA polymerase II-specific"/>
    <property type="evidence" value="ECO:0007669"/>
    <property type="project" value="TreeGrafter"/>
</dbReference>
<keyword evidence="5 11" id="KW-0863">Zinc-finger</keyword>
<keyword evidence="6" id="KW-0862">Zinc</keyword>
<evidence type="ECO:0000256" key="10">
    <source>
        <dbReference type="ARBA" id="ARBA00023242"/>
    </source>
</evidence>
<dbReference type="RefSeq" id="XP_034246143.1">
    <property type="nucleotide sequence ID" value="XM_034390252.1"/>
</dbReference>
<accession>A0A6P8Z103</accession>
<dbReference type="InterPro" id="IPR013087">
    <property type="entry name" value="Znf_C2H2_type"/>
</dbReference>
<evidence type="ECO:0000256" key="2">
    <source>
        <dbReference type="ARBA" id="ARBA00006991"/>
    </source>
</evidence>
<dbReference type="GO" id="GO:0005667">
    <property type="term" value="C:transcription regulator complex"/>
    <property type="evidence" value="ECO:0007669"/>
    <property type="project" value="TreeGrafter"/>
</dbReference>
<dbReference type="FunFam" id="3.30.160.60:FF:001498">
    <property type="entry name" value="Zinc finger protein 404"/>
    <property type="match status" value="1"/>
</dbReference>
<evidence type="ECO:0000256" key="3">
    <source>
        <dbReference type="ARBA" id="ARBA00022723"/>
    </source>
</evidence>
<dbReference type="GO" id="GO:0031519">
    <property type="term" value="C:PcG protein complex"/>
    <property type="evidence" value="ECO:0007669"/>
    <property type="project" value="TreeGrafter"/>
</dbReference>
<feature type="domain" description="C2H2-type" evidence="13">
    <location>
        <begin position="264"/>
        <end position="291"/>
    </location>
</feature>
<evidence type="ECO:0000256" key="6">
    <source>
        <dbReference type="ARBA" id="ARBA00022833"/>
    </source>
</evidence>
<dbReference type="AlphaFoldDB" id="A0A6P8Z103"/>
<evidence type="ECO:0000313" key="15">
    <source>
        <dbReference type="RefSeq" id="XP_034246143.1"/>
    </source>
</evidence>
<dbReference type="GO" id="GO:0008270">
    <property type="term" value="F:zinc ion binding"/>
    <property type="evidence" value="ECO:0007669"/>
    <property type="project" value="UniProtKB-KW"/>
</dbReference>
<keyword evidence="14" id="KW-1185">Reference proteome</keyword>
<evidence type="ECO:0000256" key="4">
    <source>
        <dbReference type="ARBA" id="ARBA00022737"/>
    </source>
</evidence>
<dbReference type="GO" id="GO:0000785">
    <property type="term" value="C:chromatin"/>
    <property type="evidence" value="ECO:0007669"/>
    <property type="project" value="TreeGrafter"/>
</dbReference>
<dbReference type="Proteomes" id="UP000515158">
    <property type="component" value="Unplaced"/>
</dbReference>
<feature type="domain" description="C2H2-type" evidence="13">
    <location>
        <begin position="180"/>
        <end position="207"/>
    </location>
</feature>
<protein>
    <submittedName>
        <fullName evidence="15">Zinc finger protein 93-like isoform X7</fullName>
    </submittedName>
</protein>
<dbReference type="PROSITE" id="PS00028">
    <property type="entry name" value="ZINC_FINGER_C2H2_1"/>
    <property type="match status" value="5"/>
</dbReference>
<evidence type="ECO:0000256" key="12">
    <source>
        <dbReference type="SAM" id="MobiDB-lite"/>
    </source>
</evidence>
<evidence type="ECO:0000256" key="11">
    <source>
        <dbReference type="PROSITE-ProRule" id="PRU00042"/>
    </source>
</evidence>
<dbReference type="GeneID" id="117648075"/>
<dbReference type="FunFam" id="3.30.160.60:FF:000512">
    <property type="entry name" value="zinc finger protein 197 isoform X1"/>
    <property type="match status" value="1"/>
</dbReference>
<keyword evidence="4" id="KW-0677">Repeat</keyword>
<dbReference type="Gene3D" id="3.30.160.60">
    <property type="entry name" value="Classic Zinc Finger"/>
    <property type="match status" value="5"/>
</dbReference>
<dbReference type="PANTHER" id="PTHR14003">
    <property type="entry name" value="TRANSCRIPTIONAL REPRESSOR PROTEIN YY"/>
    <property type="match status" value="1"/>
</dbReference>
<dbReference type="PROSITE" id="PS50157">
    <property type="entry name" value="ZINC_FINGER_C2H2_2"/>
    <property type="match status" value="5"/>
</dbReference>
<keyword evidence="10" id="KW-0539">Nucleus</keyword>
<keyword evidence="3" id="KW-0479">Metal-binding</keyword>
<evidence type="ECO:0000313" key="14">
    <source>
        <dbReference type="Proteomes" id="UP000515158"/>
    </source>
</evidence>
<feature type="domain" description="C2H2-type" evidence="13">
    <location>
        <begin position="152"/>
        <end position="179"/>
    </location>
</feature>
<comment type="similarity">
    <text evidence="2">Belongs to the krueppel C2H2-type zinc-finger protein family.</text>
</comment>
<comment type="subcellular location">
    <subcellularLocation>
        <location evidence="1">Nucleus</location>
    </subcellularLocation>
</comment>
<dbReference type="FunFam" id="3.30.160.60:FF:000557">
    <property type="entry name" value="zinc finger and SCAN domain-containing protein 29"/>
    <property type="match status" value="1"/>
</dbReference>
<name>A0A6P8Z103_THRPL</name>
<dbReference type="PANTHER" id="PTHR14003:SF23">
    <property type="entry name" value="ZINC FINGER PROTEIN 143"/>
    <property type="match status" value="1"/>
</dbReference>
<dbReference type="SUPFAM" id="SSF57667">
    <property type="entry name" value="beta-beta-alpha zinc fingers"/>
    <property type="match status" value="3"/>
</dbReference>
<sequence>MYPTFLSLMFCHVPGILLSENDSLSPFERKMTLLRNTSVTNVSLCAWRVKREAEQCGSPPAGSPRRGRSLAGQGQDDADVAGLEAEEPWLHIDATFSLASGVGHAKQDSAASGTAGDGGADRAVASQCAERGAALDAEAGLEKHLAARGKWHACQHCGKDFPWASHLEGHLRTHTGEKPFKCEVCGKKFTKSGALKAHERIHSGEKPFQCKVCGKKFTESTHLKKHERIHSGEKPFQCEVCGKKFTQSTHLNKHERSHTGEKPYKCQVCEKRFSQRSNLAAHSKTHANKKPV</sequence>
<dbReference type="SMART" id="SM00355">
    <property type="entry name" value="ZnF_C2H2"/>
    <property type="match status" value="5"/>
</dbReference>
<evidence type="ECO:0000256" key="7">
    <source>
        <dbReference type="ARBA" id="ARBA00023015"/>
    </source>
</evidence>
<evidence type="ECO:0000259" key="13">
    <source>
        <dbReference type="PROSITE" id="PS50157"/>
    </source>
</evidence>
<keyword evidence="9" id="KW-0804">Transcription</keyword>
<gene>
    <name evidence="15" type="primary">LOC117648075</name>
</gene>
<organism evidence="15">
    <name type="scientific">Thrips palmi</name>
    <name type="common">Melon thrips</name>
    <dbReference type="NCBI Taxonomy" id="161013"/>
    <lineage>
        <taxon>Eukaryota</taxon>
        <taxon>Metazoa</taxon>
        <taxon>Ecdysozoa</taxon>
        <taxon>Arthropoda</taxon>
        <taxon>Hexapoda</taxon>
        <taxon>Insecta</taxon>
        <taxon>Pterygota</taxon>
        <taxon>Neoptera</taxon>
        <taxon>Paraneoptera</taxon>
        <taxon>Thysanoptera</taxon>
        <taxon>Terebrantia</taxon>
        <taxon>Thripoidea</taxon>
        <taxon>Thripidae</taxon>
        <taxon>Thrips</taxon>
    </lineage>
</organism>
<feature type="domain" description="C2H2-type" evidence="13">
    <location>
        <begin position="208"/>
        <end position="235"/>
    </location>
</feature>
<feature type="region of interest" description="Disordered" evidence="12">
    <location>
        <begin position="55"/>
        <end position="78"/>
    </location>
</feature>
<reference evidence="15" key="1">
    <citation type="submission" date="2025-08" db="UniProtKB">
        <authorList>
            <consortium name="RefSeq"/>
        </authorList>
    </citation>
    <scope>IDENTIFICATION</scope>
    <source>
        <tissue evidence="15">Total insect</tissue>
    </source>
</reference>
<dbReference type="FunFam" id="3.30.160.60:FF:001468">
    <property type="entry name" value="Zinc finger protein 672"/>
    <property type="match status" value="1"/>
</dbReference>
<proteinExistence type="inferred from homology"/>